<dbReference type="Proteomes" id="UP000309952">
    <property type="component" value="Chromosome"/>
</dbReference>
<dbReference type="PRINTS" id="PR00412">
    <property type="entry name" value="EPOXHYDRLASE"/>
</dbReference>
<dbReference type="KEGG" id="bvy:NCTC9239_02208"/>
<dbReference type="Pfam" id="PF12697">
    <property type="entry name" value="Abhydrolase_6"/>
    <property type="match status" value="1"/>
</dbReference>
<keyword evidence="2" id="KW-0560">Oxidoreductase</keyword>
<organism evidence="2 3">
    <name type="scientific">Brevundimonas vancanneytii</name>
    <dbReference type="NCBI Taxonomy" id="1325724"/>
    <lineage>
        <taxon>Bacteria</taxon>
        <taxon>Pseudomonadati</taxon>
        <taxon>Pseudomonadota</taxon>
        <taxon>Alphaproteobacteria</taxon>
        <taxon>Caulobacterales</taxon>
        <taxon>Caulobacteraceae</taxon>
        <taxon>Brevundimonas</taxon>
    </lineage>
</organism>
<dbReference type="RefSeq" id="WP_138141655.1">
    <property type="nucleotide sequence ID" value="NZ_LR588407.1"/>
</dbReference>
<dbReference type="AlphaFoldDB" id="A0A4P1K984"/>
<dbReference type="InterPro" id="IPR050266">
    <property type="entry name" value="AB_hydrolase_sf"/>
</dbReference>
<dbReference type="PANTHER" id="PTHR43798:SF33">
    <property type="entry name" value="HYDROLASE, PUTATIVE (AFU_ORTHOLOGUE AFUA_2G14860)-RELATED"/>
    <property type="match status" value="1"/>
</dbReference>
<keyword evidence="3" id="KW-1185">Reference proteome</keyword>
<proteinExistence type="predicted"/>
<dbReference type="InterPro" id="IPR000073">
    <property type="entry name" value="AB_hydrolase_1"/>
</dbReference>
<accession>A0A4P1K984</accession>
<keyword evidence="2" id="KW-0575">Peroxidase</keyword>
<evidence type="ECO:0000313" key="2">
    <source>
        <dbReference type="EMBL" id="VTO16792.1"/>
    </source>
</evidence>
<feature type="domain" description="AB hydrolase-1" evidence="1">
    <location>
        <begin position="24"/>
        <end position="257"/>
    </location>
</feature>
<dbReference type="GO" id="GO:0019806">
    <property type="term" value="F:bromide peroxidase activity"/>
    <property type="evidence" value="ECO:0007669"/>
    <property type="project" value="UniProtKB-EC"/>
</dbReference>
<name>A0A4P1K984_9CAUL</name>
<dbReference type="InterPro" id="IPR000639">
    <property type="entry name" value="Epox_hydrolase-like"/>
</dbReference>
<sequence length="270" mass="29393">MKDTIEMNTRLPDHSVTGDGDVTVFMLHGAFGAKEYWRNQIKALSDAGYRVVAWDAPGYGVSPLPADFSVQTAAEACARLIDAQGGDRNVLLGHSMGGMIAQRAFDLRTDRIDGLILSATSAAFGRSEGEWQQAFVRDRVAPLDAGQTIPEYAPKMLRDMMAPGAGGPIVELMIDVVSQMREETFRAAIQAITQFDGRDILPKMATRPVLCIAGEHDLNAAPPAVMEKLAGKIGGEYVCMPDVGHFGWAEQPERFNALVLDFLMRRLQPA</sequence>
<reference evidence="2 3" key="1">
    <citation type="submission" date="2019-04" db="EMBL/GenBank/DDBJ databases">
        <authorList>
            <consortium name="Pathogen Informatics"/>
        </authorList>
    </citation>
    <scope>NUCLEOTIDE SEQUENCE [LARGE SCALE GENOMIC DNA]</scope>
    <source>
        <strain evidence="2 3">NCTC9239</strain>
    </source>
</reference>
<dbReference type="EMBL" id="LR588407">
    <property type="protein sequence ID" value="VTO16792.1"/>
    <property type="molecule type" value="Genomic_DNA"/>
</dbReference>
<dbReference type="PANTHER" id="PTHR43798">
    <property type="entry name" value="MONOACYLGLYCEROL LIPASE"/>
    <property type="match status" value="1"/>
</dbReference>
<dbReference type="SUPFAM" id="SSF53474">
    <property type="entry name" value="alpha/beta-Hydrolases"/>
    <property type="match status" value="1"/>
</dbReference>
<dbReference type="InterPro" id="IPR029058">
    <property type="entry name" value="AB_hydrolase_fold"/>
</dbReference>
<dbReference type="PRINTS" id="PR00111">
    <property type="entry name" value="ABHYDROLASE"/>
</dbReference>
<dbReference type="EC" id="1.11.1.18" evidence="2"/>
<dbReference type="GO" id="GO:0016020">
    <property type="term" value="C:membrane"/>
    <property type="evidence" value="ECO:0007669"/>
    <property type="project" value="TreeGrafter"/>
</dbReference>
<evidence type="ECO:0000259" key="1">
    <source>
        <dbReference type="Pfam" id="PF12697"/>
    </source>
</evidence>
<evidence type="ECO:0000313" key="3">
    <source>
        <dbReference type="Proteomes" id="UP000309952"/>
    </source>
</evidence>
<protein>
    <submittedName>
        <fullName evidence="2">Non-heme bromoperoxidase BpoC</fullName>
        <ecNumber evidence="2">1.11.1.18</ecNumber>
    </submittedName>
</protein>
<gene>
    <name evidence="2" type="primary">bpoC</name>
    <name evidence="2" type="ORF">NCTC9239_02208</name>
</gene>
<dbReference type="Gene3D" id="3.40.50.1820">
    <property type="entry name" value="alpha/beta hydrolase"/>
    <property type="match status" value="1"/>
</dbReference>